<evidence type="ECO:0000256" key="2">
    <source>
        <dbReference type="SAM" id="Phobius"/>
    </source>
</evidence>
<evidence type="ECO:0000256" key="1">
    <source>
        <dbReference type="SAM" id="MobiDB-lite"/>
    </source>
</evidence>
<evidence type="ECO:0000313" key="3">
    <source>
        <dbReference type="EMBL" id="KAF5312129.1"/>
    </source>
</evidence>
<accession>A0A8H5AWA5</accession>
<comment type="caution">
    <text evidence="3">The sequence shown here is derived from an EMBL/GenBank/DDBJ whole genome shotgun (WGS) entry which is preliminary data.</text>
</comment>
<feature type="transmembrane region" description="Helical" evidence="2">
    <location>
        <begin position="121"/>
        <end position="141"/>
    </location>
</feature>
<feature type="compositionally biased region" description="Low complexity" evidence="1">
    <location>
        <begin position="28"/>
        <end position="37"/>
    </location>
</feature>
<proteinExistence type="predicted"/>
<organism evidence="3 4">
    <name type="scientific">Psilocybe cf. subviscida</name>
    <dbReference type="NCBI Taxonomy" id="2480587"/>
    <lineage>
        <taxon>Eukaryota</taxon>
        <taxon>Fungi</taxon>
        <taxon>Dikarya</taxon>
        <taxon>Basidiomycota</taxon>
        <taxon>Agaricomycotina</taxon>
        <taxon>Agaricomycetes</taxon>
        <taxon>Agaricomycetidae</taxon>
        <taxon>Agaricales</taxon>
        <taxon>Agaricineae</taxon>
        <taxon>Strophariaceae</taxon>
        <taxon>Psilocybe</taxon>
    </lineage>
</organism>
<keyword evidence="2" id="KW-1133">Transmembrane helix</keyword>
<keyword evidence="4" id="KW-1185">Reference proteome</keyword>
<protein>
    <submittedName>
        <fullName evidence="3">Uncharacterized protein</fullName>
    </submittedName>
</protein>
<evidence type="ECO:0000313" key="4">
    <source>
        <dbReference type="Proteomes" id="UP000567179"/>
    </source>
</evidence>
<keyword evidence="2" id="KW-0472">Membrane</keyword>
<sequence length="186" mass="19196">MPSPILSMTRKESTDETWATAAEEEPLLEASKAKAASVTSHHSLPATPIGIDPVPAPPGTAPIQLPPDVDLSADYPFNNQPITTSSTLSEPNPLAAANGEARGWTAGSMSMSTDTKSVLRYIGRGCLIILVAPIACTGMALYATGAILEGVAMVMKGVGAVGGNLMLPKRADGQKSPVIQSTVSWV</sequence>
<dbReference type="Proteomes" id="UP000567179">
    <property type="component" value="Unassembled WGS sequence"/>
</dbReference>
<name>A0A8H5AWA5_9AGAR</name>
<keyword evidence="2" id="KW-0812">Transmembrane</keyword>
<reference evidence="3 4" key="1">
    <citation type="journal article" date="2020" name="ISME J.">
        <title>Uncovering the hidden diversity of litter-decomposition mechanisms in mushroom-forming fungi.</title>
        <authorList>
            <person name="Floudas D."/>
            <person name="Bentzer J."/>
            <person name="Ahren D."/>
            <person name="Johansson T."/>
            <person name="Persson P."/>
            <person name="Tunlid A."/>
        </authorList>
    </citation>
    <scope>NUCLEOTIDE SEQUENCE [LARGE SCALE GENOMIC DNA]</scope>
    <source>
        <strain evidence="3 4">CBS 101986</strain>
    </source>
</reference>
<gene>
    <name evidence="3" type="ORF">D9619_003814</name>
</gene>
<feature type="region of interest" description="Disordered" evidence="1">
    <location>
        <begin position="24"/>
        <end position="46"/>
    </location>
</feature>
<dbReference type="EMBL" id="JAACJJ010000056">
    <property type="protein sequence ID" value="KAF5312129.1"/>
    <property type="molecule type" value="Genomic_DNA"/>
</dbReference>
<dbReference type="AlphaFoldDB" id="A0A8H5AWA5"/>